<proteinExistence type="predicted"/>
<evidence type="ECO:0000256" key="1">
    <source>
        <dbReference type="SAM" id="MobiDB-lite"/>
    </source>
</evidence>
<keyword evidence="3" id="KW-1185">Reference proteome</keyword>
<dbReference type="AlphaFoldDB" id="A0AA39ZRQ7"/>
<dbReference type="Proteomes" id="UP001172159">
    <property type="component" value="Unassembled WGS sequence"/>
</dbReference>
<name>A0AA39ZRQ7_9PEZI</name>
<gene>
    <name evidence="2" type="ORF">B0T21DRAFT_397423</name>
</gene>
<evidence type="ECO:0000313" key="2">
    <source>
        <dbReference type="EMBL" id="KAK0702452.1"/>
    </source>
</evidence>
<feature type="compositionally biased region" description="Low complexity" evidence="1">
    <location>
        <begin position="104"/>
        <end position="115"/>
    </location>
</feature>
<dbReference type="EMBL" id="JAUKTV010000026">
    <property type="protein sequence ID" value="KAK0702452.1"/>
    <property type="molecule type" value="Genomic_DNA"/>
</dbReference>
<organism evidence="2 3">
    <name type="scientific">Apiosordaria backusii</name>
    <dbReference type="NCBI Taxonomy" id="314023"/>
    <lineage>
        <taxon>Eukaryota</taxon>
        <taxon>Fungi</taxon>
        <taxon>Dikarya</taxon>
        <taxon>Ascomycota</taxon>
        <taxon>Pezizomycotina</taxon>
        <taxon>Sordariomycetes</taxon>
        <taxon>Sordariomycetidae</taxon>
        <taxon>Sordariales</taxon>
        <taxon>Lasiosphaeriaceae</taxon>
        <taxon>Apiosordaria</taxon>
    </lineage>
</organism>
<feature type="region of interest" description="Disordered" evidence="1">
    <location>
        <begin position="94"/>
        <end position="117"/>
    </location>
</feature>
<reference evidence="2" key="1">
    <citation type="submission" date="2023-06" db="EMBL/GenBank/DDBJ databases">
        <title>Genome-scale phylogeny and comparative genomics of the fungal order Sordariales.</title>
        <authorList>
            <consortium name="Lawrence Berkeley National Laboratory"/>
            <person name="Hensen N."/>
            <person name="Bonometti L."/>
            <person name="Westerberg I."/>
            <person name="Brannstrom I.O."/>
            <person name="Guillou S."/>
            <person name="Cros-Aarteil S."/>
            <person name="Calhoun S."/>
            <person name="Haridas S."/>
            <person name="Kuo A."/>
            <person name="Mondo S."/>
            <person name="Pangilinan J."/>
            <person name="Riley R."/>
            <person name="Labutti K."/>
            <person name="Andreopoulos B."/>
            <person name="Lipzen A."/>
            <person name="Chen C."/>
            <person name="Yanf M."/>
            <person name="Daum C."/>
            <person name="Ng V."/>
            <person name="Clum A."/>
            <person name="Steindorff A."/>
            <person name="Ohm R."/>
            <person name="Martin F."/>
            <person name="Silar P."/>
            <person name="Natvig D."/>
            <person name="Lalanne C."/>
            <person name="Gautier V."/>
            <person name="Ament-Velasquez S.L."/>
            <person name="Kruys A."/>
            <person name="Hutchinson M.I."/>
            <person name="Powell A.J."/>
            <person name="Barry K."/>
            <person name="Miller A.N."/>
            <person name="Grigoriev I.V."/>
            <person name="Debuchy R."/>
            <person name="Gladieux P."/>
            <person name="Thoren M.H."/>
            <person name="Johannesson H."/>
        </authorList>
    </citation>
    <scope>NUCLEOTIDE SEQUENCE</scope>
    <source>
        <strain evidence="2">CBS 540.89</strain>
    </source>
</reference>
<comment type="caution">
    <text evidence="2">The sequence shown here is derived from an EMBL/GenBank/DDBJ whole genome shotgun (WGS) entry which is preliminary data.</text>
</comment>
<protein>
    <submittedName>
        <fullName evidence="2">Uncharacterized protein</fullName>
    </submittedName>
</protein>
<evidence type="ECO:0000313" key="3">
    <source>
        <dbReference type="Proteomes" id="UP001172159"/>
    </source>
</evidence>
<accession>A0AA39ZRQ7</accession>
<feature type="region of interest" description="Disordered" evidence="1">
    <location>
        <begin position="1"/>
        <end position="23"/>
    </location>
</feature>
<sequence length="227" mass="25892">MTPRFFSVGPSRRKSGNPAGGQPWRRLVFSSRLNHHELLPARHRSQLLQHIAKLEDKTRVVIAAINVPPLIDRIVGLTKVVYRYCLATTWNERSRVPPHPCPSRAPSSQSASSLRRQGRTTSWDLSLYMVCQKQKRIRELVAGHGGVGYHCDGNQGTMVYLAITLRVQCHWQKEAGASYEGRENINVFDGCRAAEMTYVQVVIWKSGDWFRRSMKQKELPRQDAEVI</sequence>